<accession>A0A1B7W064</accession>
<evidence type="ECO:0000313" key="3">
    <source>
        <dbReference type="Proteomes" id="UP000092382"/>
    </source>
</evidence>
<comment type="caution">
    <text evidence="2">The sequence shown here is derived from an EMBL/GenBank/DDBJ whole genome shotgun (WGS) entry which is preliminary data.</text>
</comment>
<proteinExistence type="predicted"/>
<dbReference type="AlphaFoldDB" id="A0A1B7W064"/>
<dbReference type="SUPFAM" id="SSF102824">
    <property type="entry name" value="Colicin D/E5 nuclease domain"/>
    <property type="match status" value="1"/>
</dbReference>
<dbReference type="InterPro" id="IPR037178">
    <property type="entry name" value="ColicinD_C_sf"/>
</dbReference>
<dbReference type="PATRIC" id="fig|1710894.3.peg.1392"/>
<dbReference type="Pfam" id="PF11429">
    <property type="entry name" value="Colicin_D"/>
    <property type="match status" value="1"/>
</dbReference>
<dbReference type="STRING" id="1803587.GCA_001593825_00780"/>
<dbReference type="InterPro" id="IPR038233">
    <property type="entry name" value="Colicin_D/E5_nuclease"/>
</dbReference>
<feature type="domain" description="Colicin D C-terminal" evidence="1">
    <location>
        <begin position="13"/>
        <end position="96"/>
    </location>
</feature>
<organism evidence="2 3">
    <name type="scientific">Aphanizomenon flos-aquae LD13</name>
    <dbReference type="NCBI Taxonomy" id="1710894"/>
    <lineage>
        <taxon>Bacteria</taxon>
        <taxon>Bacillati</taxon>
        <taxon>Cyanobacteriota</taxon>
        <taxon>Cyanophyceae</taxon>
        <taxon>Nostocales</taxon>
        <taxon>Aphanizomenonaceae</taxon>
        <taxon>Aphanizomenon</taxon>
    </lineage>
</organism>
<gene>
    <name evidence="2" type="ORF">AN481_04125</name>
</gene>
<dbReference type="Gene3D" id="3.10.450.200">
    <property type="match status" value="1"/>
</dbReference>
<dbReference type="EMBL" id="LJOY01000009">
    <property type="protein sequence ID" value="OBQ26596.1"/>
    <property type="molecule type" value="Genomic_DNA"/>
</dbReference>
<evidence type="ECO:0000259" key="1">
    <source>
        <dbReference type="Pfam" id="PF11429"/>
    </source>
</evidence>
<dbReference type="Proteomes" id="UP000092382">
    <property type="component" value="Unassembled WGS sequence"/>
</dbReference>
<dbReference type="InterPro" id="IPR024440">
    <property type="entry name" value="ColicinD_C"/>
</dbReference>
<reference evidence="2 3" key="1">
    <citation type="submission" date="2015-09" db="EMBL/GenBank/DDBJ databases">
        <title>Whole genome shotgun sequence assembly of Aphanizomenon flos-aquae UKL13.</title>
        <authorList>
            <person name="Driscoll C."/>
        </authorList>
    </citation>
    <scope>NUCLEOTIDE SEQUENCE [LARGE SCALE GENOMIC DNA]</scope>
    <source>
        <strain evidence="2">MDT13</strain>
    </source>
</reference>
<evidence type="ECO:0000313" key="2">
    <source>
        <dbReference type="EMBL" id="OBQ26596.1"/>
    </source>
</evidence>
<dbReference type="GO" id="GO:0004540">
    <property type="term" value="F:RNA nuclease activity"/>
    <property type="evidence" value="ECO:0007669"/>
    <property type="project" value="InterPro"/>
</dbReference>
<protein>
    <recommendedName>
        <fullName evidence="1">Colicin D C-terminal domain-containing protein</fullName>
    </recommendedName>
</protein>
<sequence>MISTKYVTFDEKQLEKKFMKHAGDFEVCGACNSQSISEWRKALESHVLSSRIKEIKGSYRGNPVIHLFDSATSLNVICTEDRIFISGWKLSLPQVEASLIK</sequence>
<name>A0A1B7W064_APHFL</name>